<name>A0ABN1N4F4_9BACT</name>
<feature type="region of interest" description="Disordered" evidence="1">
    <location>
        <begin position="39"/>
        <end position="58"/>
    </location>
</feature>
<evidence type="ECO:0008006" key="5">
    <source>
        <dbReference type="Google" id="ProtNLM"/>
    </source>
</evidence>
<sequence>MMKNRIDLLKLYFLFLCLTCPLFCGEVLAQSNSSIAMSKNSTRWNSDNGNQKSNLETSGKITISDDEKSISSISPGGYLKIERTTFGNSRKLFITNKNGTLDYEYNEGGRTKPFEPDGKIWLSEILPELLNTTTIGAEGRVDRLYAKGGTKAVLDLLSKLKSDHVKSGYISILLEKKLSNPDMVAVIDAVPSYLDSDHYKYEVYKKIPASYFQNVDQLSRVVSNLDSDHFRAQLLKPIYKADVLNGQGEKALQLLNLLDSDHFKADIAKSIPFDKMSDQDLRFVVDDVIRKFDSDHFKNDLLKSIVNAGNFTEARALIVLSGVKSMQSDHFKSEILRYVCGKQGTARVKEQIRKTAKTTIQSSHFLGEVMRCAA</sequence>
<evidence type="ECO:0000256" key="2">
    <source>
        <dbReference type="SAM" id="SignalP"/>
    </source>
</evidence>
<reference evidence="3 4" key="1">
    <citation type="journal article" date="2019" name="Int. J. Syst. Evol. Microbiol.">
        <title>The Global Catalogue of Microorganisms (GCM) 10K type strain sequencing project: providing services to taxonomists for standard genome sequencing and annotation.</title>
        <authorList>
            <consortium name="The Broad Institute Genomics Platform"/>
            <consortium name="The Broad Institute Genome Sequencing Center for Infectious Disease"/>
            <person name="Wu L."/>
            <person name="Ma J."/>
        </authorList>
    </citation>
    <scope>NUCLEOTIDE SEQUENCE [LARGE SCALE GENOMIC DNA]</scope>
    <source>
        <strain evidence="3 4">JCM 16112</strain>
    </source>
</reference>
<comment type="caution">
    <text evidence="3">The sequence shown here is derived from an EMBL/GenBank/DDBJ whole genome shotgun (WGS) entry which is preliminary data.</text>
</comment>
<proteinExistence type="predicted"/>
<gene>
    <name evidence="3" type="ORF">GCM10009119_37250</name>
</gene>
<dbReference type="EMBL" id="BAAAFI010000046">
    <property type="protein sequence ID" value="GAA0880755.1"/>
    <property type="molecule type" value="Genomic_DNA"/>
</dbReference>
<organism evidence="3 4">
    <name type="scientific">Algoriphagus jejuensis</name>
    <dbReference type="NCBI Taxonomy" id="419934"/>
    <lineage>
        <taxon>Bacteria</taxon>
        <taxon>Pseudomonadati</taxon>
        <taxon>Bacteroidota</taxon>
        <taxon>Cytophagia</taxon>
        <taxon>Cytophagales</taxon>
        <taxon>Cyclobacteriaceae</taxon>
        <taxon>Algoriphagus</taxon>
    </lineage>
</organism>
<feature type="signal peptide" evidence="2">
    <location>
        <begin position="1"/>
        <end position="29"/>
    </location>
</feature>
<keyword evidence="2" id="KW-0732">Signal</keyword>
<dbReference type="Proteomes" id="UP001500469">
    <property type="component" value="Unassembled WGS sequence"/>
</dbReference>
<evidence type="ECO:0000256" key="1">
    <source>
        <dbReference type="SAM" id="MobiDB-lite"/>
    </source>
</evidence>
<protein>
    <recommendedName>
        <fullName evidence="5">HEAT repeat protein</fullName>
    </recommendedName>
</protein>
<feature type="chain" id="PRO_5046804524" description="HEAT repeat protein" evidence="2">
    <location>
        <begin position="30"/>
        <end position="374"/>
    </location>
</feature>
<evidence type="ECO:0000313" key="4">
    <source>
        <dbReference type="Proteomes" id="UP001500469"/>
    </source>
</evidence>
<accession>A0ABN1N4F4</accession>
<keyword evidence="4" id="KW-1185">Reference proteome</keyword>
<evidence type="ECO:0000313" key="3">
    <source>
        <dbReference type="EMBL" id="GAA0880755.1"/>
    </source>
</evidence>